<sequence>MKERVLRRPLAGKALPRQWVRVIETCCLTVLGFLLSQATVFDSLAPFGIAFAASVPKGRVNIFVAAGVAMGTIVPGGAGQPLRYLAALATVLAIQWIFGPFKRMVRHPAYAPISAFIAMAATGAALLPVYGTGVSSLLSVGAESLLCGGSAFFFAVSLRILWEGRRITTLSRQELCSVVVSAAAILVALSRLDIAGISVGRILAVLMVLLAAFYGRESCGSIAGVATGLIMSLSSADMSHLGGAYAVGGLMAGLFSPLNRLASALAFIVSNGIVAVRVGGSPAVYAGLFEVMIASVLFILFPADWGASLRKVLDPKVTAIPVTEGLRKSVVMRLQFASKSLGEISQSVDAASKKLRKMTTPNLDTTFSQATDRVCRNCGLSMFCWGPACYDTQNAVNDFTSILRKNGHIERSDIPAYFSKRCCHVDEFLREINASYRDYAVREAAERRVAEVRGAVVDQFEGMADMIGELADQLEEAQSFDQPCANRVAEVLSEFNLPPADVSCLLDRFERMTVTAVVTGYDMQSVSLRKLTQAVGEACDRVFEMPGVASVHGQTRLTFCQQAVYRLSIGCAQRSYQDGPLCGDSCESFFDGQGRAILMISDGMGSGGRAAVEGVMTTSLLGQLIKAGFGFDNSLGVVNSALMCKSRDEALSTLDVACFDLYTGHLQLMKAGAPLTLIRKNGKVLSCDTASLPVGILRDISFEHSELRLREGDIILMVSDGAICSGTDWMEAELTAAGQFTAQQLAERIVEQARLRRLDGKDDDITALVGIVKKGV</sequence>
<evidence type="ECO:0000259" key="3">
    <source>
        <dbReference type="SMART" id="SM00331"/>
    </source>
</evidence>
<gene>
    <name evidence="4" type="primary">spoIIE</name>
    <name evidence="4" type="ORF">C12CBH8_00150</name>
</gene>
<feature type="transmembrane region" description="Helical" evidence="2">
    <location>
        <begin position="222"/>
        <end position="246"/>
    </location>
</feature>
<dbReference type="InterPro" id="IPR001932">
    <property type="entry name" value="PPM-type_phosphatase-like_dom"/>
</dbReference>
<keyword evidence="1" id="KW-0378">Hydrolase</keyword>
<dbReference type="KEGG" id="sman:C12CBH8_00150"/>
<feature type="transmembrane region" description="Helical" evidence="2">
    <location>
        <begin position="174"/>
        <end position="192"/>
    </location>
</feature>
<dbReference type="InterPro" id="IPR036457">
    <property type="entry name" value="PPM-type-like_dom_sf"/>
</dbReference>
<proteinExistence type="predicted"/>
<feature type="transmembrane region" description="Helical" evidence="2">
    <location>
        <begin position="113"/>
        <end position="131"/>
    </location>
</feature>
<dbReference type="PANTHER" id="PTHR43156">
    <property type="entry name" value="STAGE II SPORULATION PROTEIN E-RELATED"/>
    <property type="match status" value="1"/>
</dbReference>
<feature type="transmembrane region" description="Helical" evidence="2">
    <location>
        <begin position="258"/>
        <end position="276"/>
    </location>
</feature>
<evidence type="ECO:0000256" key="2">
    <source>
        <dbReference type="SAM" id="Phobius"/>
    </source>
</evidence>
<feature type="transmembrane region" description="Helical" evidence="2">
    <location>
        <begin position="60"/>
        <end position="78"/>
    </location>
</feature>
<dbReference type="GO" id="GO:0016791">
    <property type="term" value="F:phosphatase activity"/>
    <property type="evidence" value="ECO:0007669"/>
    <property type="project" value="TreeGrafter"/>
</dbReference>
<feature type="transmembrane region" description="Helical" evidence="2">
    <location>
        <begin position="198"/>
        <end position="215"/>
    </location>
</feature>
<keyword evidence="5" id="KW-1185">Reference proteome</keyword>
<evidence type="ECO:0000256" key="1">
    <source>
        <dbReference type="ARBA" id="ARBA00022801"/>
    </source>
</evidence>
<feature type="domain" description="PPM-type phosphatase" evidence="3">
    <location>
        <begin position="566"/>
        <end position="772"/>
    </location>
</feature>
<dbReference type="Pfam" id="PF07228">
    <property type="entry name" value="SpoIIE"/>
    <property type="match status" value="1"/>
</dbReference>
<dbReference type="Gene3D" id="3.60.40.10">
    <property type="entry name" value="PPM-type phosphatase domain"/>
    <property type="match status" value="1"/>
</dbReference>
<keyword evidence="2" id="KW-1133">Transmembrane helix</keyword>
<dbReference type="SMART" id="SM00331">
    <property type="entry name" value="PP2C_SIG"/>
    <property type="match status" value="1"/>
</dbReference>
<reference evidence="5" key="1">
    <citation type="submission" date="2020-07" db="EMBL/GenBank/DDBJ databases">
        <title>Complete genome sequencing of Clostridia bacterium strain 12CBH8.</title>
        <authorList>
            <person name="Sakamoto M."/>
            <person name="Murakami T."/>
            <person name="Mori H."/>
        </authorList>
    </citation>
    <scope>NUCLEOTIDE SEQUENCE [LARGE SCALE GENOMIC DNA]</scope>
    <source>
        <strain evidence="5">12CBH8</strain>
    </source>
</reference>
<dbReference type="RefSeq" id="WP_215533303.1">
    <property type="nucleotide sequence ID" value="NZ_AP023321.1"/>
</dbReference>
<evidence type="ECO:0000313" key="5">
    <source>
        <dbReference type="Proteomes" id="UP000593890"/>
    </source>
</evidence>
<protein>
    <submittedName>
        <fullName evidence="4">Stage II sporulation protein E</fullName>
    </submittedName>
</protein>
<dbReference type="SUPFAM" id="SSF81606">
    <property type="entry name" value="PP2C-like"/>
    <property type="match status" value="1"/>
</dbReference>
<dbReference type="InterPro" id="IPR045768">
    <property type="entry name" value="SpoIIE_N"/>
</dbReference>
<keyword evidence="2" id="KW-0472">Membrane</keyword>
<dbReference type="Proteomes" id="UP000593890">
    <property type="component" value="Chromosome"/>
</dbReference>
<dbReference type="AlphaFoldDB" id="A0A7I8CYB5"/>
<feature type="transmembrane region" description="Helical" evidence="2">
    <location>
        <begin position="84"/>
        <end position="101"/>
    </location>
</feature>
<name>A0A7I8CYB5_9FIRM</name>
<accession>A0A7I8CYB5</accession>
<dbReference type="InterPro" id="IPR052016">
    <property type="entry name" value="Bact_Sigma-Reg"/>
</dbReference>
<feature type="transmembrane region" description="Helical" evidence="2">
    <location>
        <begin position="137"/>
        <end position="162"/>
    </location>
</feature>
<dbReference type="EMBL" id="AP023321">
    <property type="protein sequence ID" value="BCI59376.1"/>
    <property type="molecule type" value="Genomic_DNA"/>
</dbReference>
<feature type="transmembrane region" description="Helical" evidence="2">
    <location>
        <begin position="283"/>
        <end position="303"/>
    </location>
</feature>
<dbReference type="PANTHER" id="PTHR43156:SF2">
    <property type="entry name" value="STAGE II SPORULATION PROTEIN E"/>
    <property type="match status" value="1"/>
</dbReference>
<dbReference type="Pfam" id="PF19732">
    <property type="entry name" value="SpoIIE_N"/>
    <property type="match status" value="1"/>
</dbReference>
<evidence type="ECO:0000313" key="4">
    <source>
        <dbReference type="EMBL" id="BCI59376.1"/>
    </source>
</evidence>
<keyword evidence="2" id="KW-0812">Transmembrane</keyword>
<organism evidence="4 5">
    <name type="scientific">Solibaculum mannosilyticum</name>
    <dbReference type="NCBI Taxonomy" id="2780922"/>
    <lineage>
        <taxon>Bacteria</taxon>
        <taxon>Bacillati</taxon>
        <taxon>Bacillota</taxon>
        <taxon>Clostridia</taxon>
        <taxon>Eubacteriales</taxon>
        <taxon>Oscillospiraceae</taxon>
        <taxon>Solibaculum</taxon>
    </lineage>
</organism>